<sequence>MKEKKVFGNNDKNKTGNINQHRLSDLDFVLIIQEKQNLYWQHVHHCMVWLLKPLRTLIILLLNISFKIPVFFELQRQRYPKVHATGLQSYLLQFEQMPFTTIFTLSSEKLLGRFIVGTGISFKQKV</sequence>
<reference evidence="1 2" key="1">
    <citation type="submission" date="2018-07" db="EMBL/GenBank/DDBJ databases">
        <title>Freshwater and sediment microbial communities from various areas in North America, analyzing microbe dynamics in response to fracking.</title>
        <authorList>
            <person name="Lamendella R."/>
        </authorList>
    </citation>
    <scope>NUCLEOTIDE SEQUENCE [LARGE SCALE GENOMIC DNA]</scope>
    <source>
        <strain evidence="1 2">160A</strain>
    </source>
</reference>
<comment type="caution">
    <text evidence="1">The sequence shown here is derived from an EMBL/GenBank/DDBJ whole genome shotgun (WGS) entry which is preliminary data.</text>
</comment>
<keyword evidence="2" id="KW-1185">Reference proteome</keyword>
<dbReference type="AlphaFoldDB" id="A0A368VFI5"/>
<evidence type="ECO:0000313" key="1">
    <source>
        <dbReference type="EMBL" id="RCW39050.1"/>
    </source>
</evidence>
<accession>A0A368VFI5</accession>
<proteinExistence type="predicted"/>
<name>A0A368VFI5_9BACT</name>
<dbReference type="Proteomes" id="UP000252733">
    <property type="component" value="Unassembled WGS sequence"/>
</dbReference>
<dbReference type="EMBL" id="QPIZ01000002">
    <property type="protein sequence ID" value="RCW39050.1"/>
    <property type="molecule type" value="Genomic_DNA"/>
</dbReference>
<protein>
    <submittedName>
        <fullName evidence="1">Uncharacterized protein</fullName>
    </submittedName>
</protein>
<gene>
    <name evidence="1" type="ORF">DFO77_102205</name>
</gene>
<evidence type="ECO:0000313" key="2">
    <source>
        <dbReference type="Proteomes" id="UP000252733"/>
    </source>
</evidence>
<organism evidence="1 2">
    <name type="scientific">Marinilabilia salmonicolor</name>
    <dbReference type="NCBI Taxonomy" id="989"/>
    <lineage>
        <taxon>Bacteria</taxon>
        <taxon>Pseudomonadati</taxon>
        <taxon>Bacteroidota</taxon>
        <taxon>Bacteroidia</taxon>
        <taxon>Marinilabiliales</taxon>
        <taxon>Marinilabiliaceae</taxon>
        <taxon>Marinilabilia</taxon>
    </lineage>
</organism>